<accession>A0ABT9ZFT4</accession>
<gene>
    <name evidence="3" type="ORF">J2S19_002407</name>
</gene>
<dbReference type="Proteomes" id="UP001234495">
    <property type="component" value="Unassembled WGS sequence"/>
</dbReference>
<name>A0ABT9ZFT4_9BACI</name>
<keyword evidence="1" id="KW-0812">Transmembrane</keyword>
<keyword evidence="4" id="KW-1185">Reference proteome</keyword>
<dbReference type="Pfam" id="PF14258">
    <property type="entry name" value="DUF4350"/>
    <property type="match status" value="1"/>
</dbReference>
<keyword evidence="1" id="KW-0472">Membrane</keyword>
<dbReference type="InterPro" id="IPR025646">
    <property type="entry name" value="DUF4350"/>
</dbReference>
<protein>
    <recommendedName>
        <fullName evidence="2">DUF4350 domain-containing protein</fullName>
    </recommendedName>
</protein>
<evidence type="ECO:0000313" key="4">
    <source>
        <dbReference type="Proteomes" id="UP001234495"/>
    </source>
</evidence>
<reference evidence="3 4" key="1">
    <citation type="submission" date="2023-07" db="EMBL/GenBank/DDBJ databases">
        <title>Genomic Encyclopedia of Type Strains, Phase IV (KMG-IV): sequencing the most valuable type-strain genomes for metagenomic binning, comparative biology and taxonomic classification.</title>
        <authorList>
            <person name="Goeker M."/>
        </authorList>
    </citation>
    <scope>NUCLEOTIDE SEQUENCE [LARGE SCALE GENOMIC DNA]</scope>
    <source>
        <strain evidence="3 4">DSM 29005</strain>
    </source>
</reference>
<keyword evidence="1" id="KW-1133">Transmembrane helix</keyword>
<evidence type="ECO:0000259" key="2">
    <source>
        <dbReference type="Pfam" id="PF14258"/>
    </source>
</evidence>
<dbReference type="EMBL" id="JAUSUD010000010">
    <property type="protein sequence ID" value="MDQ0231145.1"/>
    <property type="molecule type" value="Genomic_DNA"/>
</dbReference>
<proteinExistence type="predicted"/>
<comment type="caution">
    <text evidence="3">The sequence shown here is derived from an EMBL/GenBank/DDBJ whole genome shotgun (WGS) entry which is preliminary data.</text>
</comment>
<feature type="transmembrane region" description="Helical" evidence="1">
    <location>
        <begin position="237"/>
        <end position="255"/>
    </location>
</feature>
<dbReference type="RefSeq" id="WP_307341580.1">
    <property type="nucleotide sequence ID" value="NZ_JAUSUD010000010.1"/>
</dbReference>
<feature type="domain" description="DUF4350" evidence="2">
    <location>
        <begin position="39"/>
        <end position="207"/>
    </location>
</feature>
<organism evidence="3 4">
    <name type="scientific">Metabacillus malikii</name>
    <dbReference type="NCBI Taxonomy" id="1504265"/>
    <lineage>
        <taxon>Bacteria</taxon>
        <taxon>Bacillati</taxon>
        <taxon>Bacillota</taxon>
        <taxon>Bacilli</taxon>
        <taxon>Bacillales</taxon>
        <taxon>Bacillaceae</taxon>
        <taxon>Metabacillus</taxon>
    </lineage>
</organism>
<evidence type="ECO:0000313" key="3">
    <source>
        <dbReference type="EMBL" id="MDQ0231145.1"/>
    </source>
</evidence>
<evidence type="ECO:0000256" key="1">
    <source>
        <dbReference type="SAM" id="Phobius"/>
    </source>
</evidence>
<sequence length="374" mass="43731">MQKLLRNKWTLLSVLILIVLASSYYVGTGQKKSYPNYVSHSPAPSGVKAFYTYLDHHLGAVNRWSHVPNLLDKDKQQLLIMIEPTITPDSEEVEQYTRFMEAGNTILLMMANPKDLFDTNIIFTDDEQSSLIVSDMNNRVYESEMLNNVYLVPEETDEVLLQSGDGQTMALKRPYGDGELIIANNPNWMTNEHILKADHLPLVLQLLNEVEDIKTVYFNEYVHGDQETSIMKVYPKWFLLLVIQGGIIVIFFLWYRGKRFGYIMVPREETVRFSDERIKALAAWYLKSEQYRDALAIQADYLKLLLQERWGIPYKTSWLDSEGKMSNRSRHSHKYIQNFVGRLTILLREKRISKKDYLEWSKQIDELRKEVEEG</sequence>